<reference evidence="3 4" key="1">
    <citation type="submission" date="2015-03" db="EMBL/GenBank/DDBJ databases">
        <title>Genome assembly of Sandaracinus amylolyticus DSM 53668.</title>
        <authorList>
            <person name="Sharma G."/>
            <person name="Subramanian S."/>
        </authorList>
    </citation>
    <scope>NUCLEOTIDE SEQUENCE [LARGE SCALE GENOMIC DNA]</scope>
    <source>
        <strain evidence="3 4">DSM 53668</strain>
    </source>
</reference>
<feature type="domain" description="Ketoreductase" evidence="2">
    <location>
        <begin position="212"/>
        <end position="387"/>
    </location>
</feature>
<dbReference type="GO" id="GO:0016616">
    <property type="term" value="F:oxidoreductase activity, acting on the CH-OH group of donors, NAD or NADP as acceptor"/>
    <property type="evidence" value="ECO:0007669"/>
    <property type="project" value="TreeGrafter"/>
</dbReference>
<keyword evidence="4" id="KW-1185">Reference proteome</keyword>
<evidence type="ECO:0000259" key="2">
    <source>
        <dbReference type="SMART" id="SM00822"/>
    </source>
</evidence>
<dbReference type="PRINTS" id="PR00081">
    <property type="entry name" value="GDHRDH"/>
</dbReference>
<accession>A0A0F6W1T6</accession>
<proteinExistence type="inferred from homology"/>
<dbReference type="NCBIfam" id="NF006110">
    <property type="entry name" value="PRK08261.1"/>
    <property type="match status" value="1"/>
</dbReference>
<dbReference type="PRINTS" id="PR00080">
    <property type="entry name" value="SDRFAMILY"/>
</dbReference>
<sequence>MSDVLLEIAKRPAARSLVQRIGLPLPVPEPLRRADGAWREQELAGLDVVIALHGPLAGDVAQVLRGAGARVLSEAPSEGTIGALVVDATGLARVADLRSLYDALHGPIGRIARSGRVIVLGRAPESAASPEAAAAQQALEGLVRSVAKEVGRRGATANLVVIGEGAEERARGVIVFLASARSAFVTAQPFRVTRTAAPLVGEIPRARSLHGKVALVTGAARGIGAATARLLAAEGARVVLLDRPDDERETLAVARAIGGSTISADITDRDAPARIARAITDSHGGLDVVVHNAGVTRDRTLAKMSTKEWDQAVDVNLGAVVRITDALAKGPLRDGGRVILLSSIAGLAGNVGQANYAASKAGIAGLARALAPQLAPRAITVNAIAPGFIETRLTAAIPLVIREAGRRLAALGQGGQPDDVAHAITFLATPHAHGLTGQVLRVCGGALVGA</sequence>
<dbReference type="EMBL" id="CP011125">
    <property type="protein sequence ID" value="AKF05090.1"/>
    <property type="molecule type" value="Genomic_DNA"/>
</dbReference>
<organism evidence="3 4">
    <name type="scientific">Sandaracinus amylolyticus</name>
    <dbReference type="NCBI Taxonomy" id="927083"/>
    <lineage>
        <taxon>Bacteria</taxon>
        <taxon>Pseudomonadati</taxon>
        <taxon>Myxococcota</taxon>
        <taxon>Polyangia</taxon>
        <taxon>Polyangiales</taxon>
        <taxon>Sandaracinaceae</taxon>
        <taxon>Sandaracinus</taxon>
    </lineage>
</organism>
<evidence type="ECO:0000313" key="3">
    <source>
        <dbReference type="EMBL" id="AKF05090.1"/>
    </source>
</evidence>
<dbReference type="InterPro" id="IPR020904">
    <property type="entry name" value="Sc_DH/Rdtase_CS"/>
</dbReference>
<dbReference type="AlphaFoldDB" id="A0A0F6W1T6"/>
<dbReference type="RefSeq" id="WP_053232361.1">
    <property type="nucleotide sequence ID" value="NZ_CP011125.1"/>
</dbReference>
<evidence type="ECO:0000256" key="1">
    <source>
        <dbReference type="ARBA" id="ARBA00006484"/>
    </source>
</evidence>
<dbReference type="SMART" id="SM00822">
    <property type="entry name" value="PKS_KR"/>
    <property type="match status" value="1"/>
</dbReference>
<name>A0A0F6W1T6_9BACT</name>
<dbReference type="SUPFAM" id="SSF51735">
    <property type="entry name" value="NAD(P)-binding Rossmann-fold domains"/>
    <property type="match status" value="2"/>
</dbReference>
<dbReference type="InterPro" id="IPR057326">
    <property type="entry name" value="KR_dom"/>
</dbReference>
<dbReference type="FunFam" id="3.40.50.720:FF:000338">
    <property type="entry name" value="3-oxoacyl-ACP reductase FabG"/>
    <property type="match status" value="1"/>
</dbReference>
<dbReference type="OrthoDB" id="9802564at2"/>
<dbReference type="Proteomes" id="UP000034883">
    <property type="component" value="Chromosome"/>
</dbReference>
<dbReference type="Pfam" id="PF13561">
    <property type="entry name" value="adh_short_C2"/>
    <property type="match status" value="1"/>
</dbReference>
<dbReference type="PROSITE" id="PS00061">
    <property type="entry name" value="ADH_SHORT"/>
    <property type="match status" value="1"/>
</dbReference>
<dbReference type="InterPro" id="IPR036291">
    <property type="entry name" value="NAD(P)-bd_dom_sf"/>
</dbReference>
<dbReference type="PANTHER" id="PTHR42760">
    <property type="entry name" value="SHORT-CHAIN DEHYDROGENASES/REDUCTASES FAMILY MEMBER"/>
    <property type="match status" value="1"/>
</dbReference>
<dbReference type="PANTHER" id="PTHR42760:SF78">
    <property type="entry name" value="3-OXOACYL-[ACYL-CARRIER-PROTEIN] REDUCTASE [NADH]"/>
    <property type="match status" value="1"/>
</dbReference>
<dbReference type="KEGG" id="samy:DB32_002239"/>
<gene>
    <name evidence="3" type="ORF">DB32_002239</name>
</gene>
<dbReference type="InterPro" id="IPR002347">
    <property type="entry name" value="SDR_fam"/>
</dbReference>
<comment type="similarity">
    <text evidence="1">Belongs to the short-chain dehydrogenases/reductases (SDR) family.</text>
</comment>
<dbReference type="Gene3D" id="3.40.50.720">
    <property type="entry name" value="NAD(P)-binding Rossmann-like Domain"/>
    <property type="match status" value="2"/>
</dbReference>
<dbReference type="STRING" id="927083.DB32_002239"/>
<evidence type="ECO:0000313" key="4">
    <source>
        <dbReference type="Proteomes" id="UP000034883"/>
    </source>
</evidence>
<protein>
    <submittedName>
        <fullName evidence="3">3-oxoacyl-[acyl-carrier protein] reductase</fullName>
    </submittedName>
</protein>